<evidence type="ECO:0000313" key="2">
    <source>
        <dbReference type="EMBL" id="MFB2838067.1"/>
    </source>
</evidence>
<reference evidence="2 3" key="1">
    <citation type="submission" date="2024-09" db="EMBL/GenBank/DDBJ databases">
        <title>Floridaenema gen nov. (Aerosakkonemataceae, Aerosakkonematales ord. nov., Cyanobacteria) from benthic tropical and subtropical fresh waters, with the description of four new species.</title>
        <authorList>
            <person name="Moretto J.A."/>
            <person name="Berthold D.E."/>
            <person name="Lefler F.W."/>
            <person name="Huang I.-S."/>
            <person name="Laughinghouse H. IV."/>
        </authorList>
    </citation>
    <scope>NUCLEOTIDE SEQUENCE [LARGE SCALE GENOMIC DNA]</scope>
    <source>
        <strain evidence="2 3">BLCC-F167</strain>
    </source>
</reference>
<evidence type="ECO:0000259" key="1">
    <source>
        <dbReference type="Pfam" id="PF10047"/>
    </source>
</evidence>
<evidence type="ECO:0000313" key="3">
    <source>
        <dbReference type="Proteomes" id="UP001576780"/>
    </source>
</evidence>
<comment type="caution">
    <text evidence="2">The sequence shown here is derived from an EMBL/GenBank/DDBJ whole genome shotgun (WGS) entry which is preliminary data.</text>
</comment>
<keyword evidence="3" id="KW-1185">Reference proteome</keyword>
<protein>
    <submittedName>
        <fullName evidence="2">DUF2281 domain-containing protein</fullName>
    </submittedName>
</protein>
<feature type="domain" description="DUF2281" evidence="1">
    <location>
        <begin position="10"/>
        <end position="37"/>
    </location>
</feature>
<gene>
    <name evidence="2" type="ORF">ACE1CA_26505</name>
</gene>
<dbReference type="EMBL" id="JBHFNT010000235">
    <property type="protein sequence ID" value="MFB2838067.1"/>
    <property type="molecule type" value="Genomic_DNA"/>
</dbReference>
<sequence>MSIEEAILVHVRVLPPEKQQEVLDFAEFLRLKTVNPKPLNLTPQSSLGERLRQIRGRIVASGTPLLNREELEKEVASRRGGIENKEE</sequence>
<proteinExistence type="predicted"/>
<dbReference type="InterPro" id="IPR018739">
    <property type="entry name" value="DUF2281"/>
</dbReference>
<name>A0ABV4WT89_9CYAN</name>
<dbReference type="Proteomes" id="UP001576780">
    <property type="component" value="Unassembled WGS sequence"/>
</dbReference>
<accession>A0ABV4WT89</accession>
<dbReference type="RefSeq" id="WP_413280399.1">
    <property type="nucleotide sequence ID" value="NZ_JBHFNT010000235.1"/>
</dbReference>
<dbReference type="Pfam" id="PF10047">
    <property type="entry name" value="DUF2281"/>
    <property type="match status" value="1"/>
</dbReference>
<organism evidence="2 3">
    <name type="scientific">Floridaenema evergladense BLCC-F167</name>
    <dbReference type="NCBI Taxonomy" id="3153639"/>
    <lineage>
        <taxon>Bacteria</taxon>
        <taxon>Bacillati</taxon>
        <taxon>Cyanobacteriota</taxon>
        <taxon>Cyanophyceae</taxon>
        <taxon>Oscillatoriophycideae</taxon>
        <taxon>Aerosakkonematales</taxon>
        <taxon>Aerosakkonemataceae</taxon>
        <taxon>Floridanema</taxon>
        <taxon>Floridanema evergladense</taxon>
    </lineage>
</organism>